<dbReference type="Proteomes" id="UP000009168">
    <property type="component" value="Unassembled WGS sequence"/>
</dbReference>
<dbReference type="EMBL" id="GG662443">
    <property type="protein sequence ID" value="EAS04576.2"/>
    <property type="molecule type" value="Genomic_DNA"/>
</dbReference>
<feature type="transmembrane region" description="Helical" evidence="2">
    <location>
        <begin position="30"/>
        <end position="53"/>
    </location>
</feature>
<reference evidence="4" key="1">
    <citation type="journal article" date="2006" name="PLoS Biol.">
        <title>Macronuclear genome sequence of the ciliate Tetrahymena thermophila, a model eukaryote.</title>
        <authorList>
            <person name="Eisen J.A."/>
            <person name="Coyne R.S."/>
            <person name="Wu M."/>
            <person name="Wu D."/>
            <person name="Thiagarajan M."/>
            <person name="Wortman J.R."/>
            <person name="Badger J.H."/>
            <person name="Ren Q."/>
            <person name="Amedeo P."/>
            <person name="Jones K.M."/>
            <person name="Tallon L.J."/>
            <person name="Delcher A.L."/>
            <person name="Salzberg S.L."/>
            <person name="Silva J.C."/>
            <person name="Haas B.J."/>
            <person name="Majoros W.H."/>
            <person name="Farzad M."/>
            <person name="Carlton J.M."/>
            <person name="Smith R.K. Jr."/>
            <person name="Garg J."/>
            <person name="Pearlman R.E."/>
            <person name="Karrer K.M."/>
            <person name="Sun L."/>
            <person name="Manning G."/>
            <person name="Elde N.C."/>
            <person name="Turkewitz A.P."/>
            <person name="Asai D.J."/>
            <person name="Wilkes D.E."/>
            <person name="Wang Y."/>
            <person name="Cai H."/>
            <person name="Collins K."/>
            <person name="Stewart B.A."/>
            <person name="Lee S.R."/>
            <person name="Wilamowska K."/>
            <person name="Weinberg Z."/>
            <person name="Ruzzo W.L."/>
            <person name="Wloga D."/>
            <person name="Gaertig J."/>
            <person name="Frankel J."/>
            <person name="Tsao C.-C."/>
            <person name="Gorovsky M.A."/>
            <person name="Keeling P.J."/>
            <person name="Waller R.F."/>
            <person name="Patron N.J."/>
            <person name="Cherry J.M."/>
            <person name="Stover N.A."/>
            <person name="Krieger C.J."/>
            <person name="del Toro C."/>
            <person name="Ryder H.F."/>
            <person name="Williamson S.C."/>
            <person name="Barbeau R.A."/>
            <person name="Hamilton E.P."/>
            <person name="Orias E."/>
        </authorList>
    </citation>
    <scope>NUCLEOTIDE SEQUENCE [LARGE SCALE GENOMIC DNA]</scope>
    <source>
        <strain evidence="4">SB210</strain>
    </source>
</reference>
<evidence type="ECO:0000313" key="3">
    <source>
        <dbReference type="EMBL" id="EAS04576.2"/>
    </source>
</evidence>
<dbReference type="RefSeq" id="XP_001024821.2">
    <property type="nucleotide sequence ID" value="XM_001024821.2"/>
</dbReference>
<gene>
    <name evidence="3" type="ORF">TTHERM_00238960</name>
</gene>
<keyword evidence="4" id="KW-1185">Reference proteome</keyword>
<organism evidence="3 4">
    <name type="scientific">Tetrahymena thermophila (strain SB210)</name>
    <dbReference type="NCBI Taxonomy" id="312017"/>
    <lineage>
        <taxon>Eukaryota</taxon>
        <taxon>Sar</taxon>
        <taxon>Alveolata</taxon>
        <taxon>Ciliophora</taxon>
        <taxon>Intramacronucleata</taxon>
        <taxon>Oligohymenophorea</taxon>
        <taxon>Hymenostomatida</taxon>
        <taxon>Tetrahymenina</taxon>
        <taxon>Tetrahymenidae</taxon>
        <taxon>Tetrahymena</taxon>
    </lineage>
</organism>
<evidence type="ECO:0000256" key="1">
    <source>
        <dbReference type="SAM" id="Coils"/>
    </source>
</evidence>
<protein>
    <submittedName>
        <fullName evidence="3">Transmembrane protein, putative</fullName>
    </submittedName>
</protein>
<evidence type="ECO:0000256" key="2">
    <source>
        <dbReference type="SAM" id="Phobius"/>
    </source>
</evidence>
<dbReference type="OrthoDB" id="289947at2759"/>
<proteinExistence type="predicted"/>
<keyword evidence="2" id="KW-0472">Membrane</keyword>
<evidence type="ECO:0000313" key="4">
    <source>
        <dbReference type="Proteomes" id="UP000009168"/>
    </source>
</evidence>
<dbReference type="AlphaFoldDB" id="I7LXG1"/>
<dbReference type="InParanoid" id="I7LXG1"/>
<keyword evidence="1" id="KW-0175">Coiled coil</keyword>
<keyword evidence="2" id="KW-1133">Transmembrane helix</keyword>
<keyword evidence="2 3" id="KW-0812">Transmembrane</keyword>
<sequence length="657" mass="77529">MFNKKDLKIFDIFAPTYQQKVLNDSSKRSTIIGGLFSIIIIVICLGYASYLLYNYVNGKYQPKQNDYTSQTAELKSLNLLLTYLSIFVYNDKQTLIQLETQNKIKYFTIRLSVITNSKVIKQYFDESCYDSNLEKTIGLNQGFYYCFNQEDQNDYVALEESEYANTIITIDFMYCQQNYIKLGYRCATVDETNAYLYDQDNNFQISIETDIYNLHKDQYVHTNFTQDLYSRQGEILNNTIFLQLTNMQVIKGVIFQSSDSSTYFYNMVNQNNFFPQNTNPNQLMNPISTVIRLDRPQKYETIQFIPITQVLSEAWTTISLLLVLGNIARIISETGFVRDLLQIQLKFYYKKTARRLCPQEENKYNSKDTTGDQASNIFEVNEQVEKTNYKKNIQNYFNISKWQKFSMFYLPSVCQKRKHKTEEQVTLENLIKQTNYEMNIYEMHKELLKMKLIIKMLVSPEQYAAIQMCGCDLLQNTSDEQNFEKSEQTVSKSEQSFTEKIQENKKIELTTHNDLVPQLQDSSNKIQINNQLIQNNVLQNEKEKNRNQLQKLQQINIQMQTLQNIKVEEKMVVSTQKKQIHNHLEILNKIDIEPDFKKEQLKKFLQLDQNEEQANQLNKRIRSCMMGIKEPQDNSEKSVFKLKYNIEKVQPKLSIFH</sequence>
<dbReference type="GeneID" id="7829924"/>
<dbReference type="KEGG" id="tet:TTHERM_00238960"/>
<name>I7LXG1_TETTS</name>
<feature type="coiled-coil region" evidence="1">
    <location>
        <begin position="528"/>
        <end position="565"/>
    </location>
</feature>
<accession>I7LXG1</accession>